<dbReference type="PANTHER" id="PTHR40845">
    <property type="match status" value="1"/>
</dbReference>
<organism evidence="3 4">
    <name type="scientific">Colletotrichum zoysiae</name>
    <dbReference type="NCBI Taxonomy" id="1216348"/>
    <lineage>
        <taxon>Eukaryota</taxon>
        <taxon>Fungi</taxon>
        <taxon>Dikarya</taxon>
        <taxon>Ascomycota</taxon>
        <taxon>Pezizomycotina</taxon>
        <taxon>Sordariomycetes</taxon>
        <taxon>Hypocreomycetidae</taxon>
        <taxon>Glomerellales</taxon>
        <taxon>Glomerellaceae</taxon>
        <taxon>Colletotrichum</taxon>
        <taxon>Colletotrichum graminicola species complex</taxon>
    </lineage>
</organism>
<feature type="chain" id="PRO_5042239290" description="DUF7888 domain-containing protein" evidence="1">
    <location>
        <begin position="18"/>
        <end position="200"/>
    </location>
</feature>
<accession>A0AAD9H664</accession>
<reference evidence="3" key="1">
    <citation type="submission" date="2021-06" db="EMBL/GenBank/DDBJ databases">
        <title>Comparative genomics, transcriptomics and evolutionary studies reveal genomic signatures of adaptation to plant cell wall in hemibiotrophic fungi.</title>
        <authorList>
            <consortium name="DOE Joint Genome Institute"/>
            <person name="Baroncelli R."/>
            <person name="Diaz J.F."/>
            <person name="Benocci T."/>
            <person name="Peng M."/>
            <person name="Battaglia E."/>
            <person name="Haridas S."/>
            <person name="Andreopoulos W."/>
            <person name="Labutti K."/>
            <person name="Pangilinan J."/>
            <person name="Floch G.L."/>
            <person name="Makela M.R."/>
            <person name="Henrissat B."/>
            <person name="Grigoriev I.V."/>
            <person name="Crouch J.A."/>
            <person name="De Vries R.P."/>
            <person name="Sukno S.A."/>
            <person name="Thon M.R."/>
        </authorList>
    </citation>
    <scope>NUCLEOTIDE SEQUENCE</scope>
    <source>
        <strain evidence="3">MAFF235873</strain>
    </source>
</reference>
<evidence type="ECO:0000313" key="3">
    <source>
        <dbReference type="EMBL" id="KAK2022072.1"/>
    </source>
</evidence>
<dbReference type="PANTHER" id="PTHR40845:SF1">
    <property type="match status" value="1"/>
</dbReference>
<comment type="caution">
    <text evidence="3">The sequence shown here is derived from an EMBL/GenBank/DDBJ whole genome shotgun (WGS) entry which is preliminary data.</text>
</comment>
<dbReference type="Pfam" id="PF25411">
    <property type="entry name" value="DUF7888"/>
    <property type="match status" value="1"/>
</dbReference>
<sequence>MLVQHFLFIFFAGFAAASPVTQSPSIPCGEKPAGFKGDEFNHHCNAIETEYTAELKRYVEGPSISKRINTADANNPAYVLAAYYAVDAAVGQIKSIFKWKKAREQFTQTATQVMLDHNPNPNQAVAAICYNKEYDLKDKDGIYGFTKKTLSIWPASTNYDCFYMGKNNTFWSWGDGGTVNLYTRWYPGACRFDDQADLYC</sequence>
<protein>
    <recommendedName>
        <fullName evidence="2">DUF7888 domain-containing protein</fullName>
    </recommendedName>
</protein>
<keyword evidence="1" id="KW-0732">Signal</keyword>
<feature type="domain" description="DUF7888" evidence="2">
    <location>
        <begin position="77"/>
        <end position="200"/>
    </location>
</feature>
<evidence type="ECO:0000259" key="2">
    <source>
        <dbReference type="Pfam" id="PF25411"/>
    </source>
</evidence>
<dbReference type="AlphaFoldDB" id="A0AAD9H664"/>
<feature type="signal peptide" evidence="1">
    <location>
        <begin position="1"/>
        <end position="17"/>
    </location>
</feature>
<name>A0AAD9H664_9PEZI</name>
<feature type="non-terminal residue" evidence="3">
    <location>
        <position position="200"/>
    </location>
</feature>
<dbReference type="InterPro" id="IPR057210">
    <property type="entry name" value="DUF7888"/>
</dbReference>
<dbReference type="Proteomes" id="UP001232148">
    <property type="component" value="Unassembled WGS sequence"/>
</dbReference>
<dbReference type="EMBL" id="MU843062">
    <property type="protein sequence ID" value="KAK2022072.1"/>
    <property type="molecule type" value="Genomic_DNA"/>
</dbReference>
<evidence type="ECO:0000256" key="1">
    <source>
        <dbReference type="SAM" id="SignalP"/>
    </source>
</evidence>
<keyword evidence="4" id="KW-1185">Reference proteome</keyword>
<proteinExistence type="predicted"/>
<gene>
    <name evidence="3" type="ORF">LX32DRAFT_574231</name>
</gene>
<evidence type="ECO:0000313" key="4">
    <source>
        <dbReference type="Proteomes" id="UP001232148"/>
    </source>
</evidence>